<feature type="domain" description="hAT-like transposase RNase-H fold" evidence="9">
    <location>
        <begin position="328"/>
        <end position="428"/>
    </location>
</feature>
<evidence type="ECO:0000313" key="10">
    <source>
        <dbReference type="EMBL" id="KAL3631873.1"/>
    </source>
</evidence>
<evidence type="ECO:0000256" key="3">
    <source>
        <dbReference type="ARBA" id="ARBA00022771"/>
    </source>
</evidence>
<comment type="subcellular location">
    <subcellularLocation>
        <location evidence="1">Nucleus</location>
    </subcellularLocation>
</comment>
<accession>A0ABD3CPJ5</accession>
<dbReference type="InterPro" id="IPR012337">
    <property type="entry name" value="RNaseH-like_sf"/>
</dbReference>
<sequence length="582" mass="67369">MDDKSHSIDASMDDLSDSIPDSMDELSDSSTSSNDSNTPPERAIQALTKYIFSSGLSLDLCASPGFVQFSQAINPYYKNIEQKAVLKQARQDYSKMRKQLHSLFASLNNKIALSCDIWRNEYSEDYVRITTHWIDTDWCMHKRIISFKMFDLPFSSDPIMTTVYNSNWGIKDKIISITVDDLCHNDEVFMSICDKTPPILDGKLFHVRCASHALGSCITSGLSAVCQHITNIRNGFQKPGDQPDSYILLCKKHGLRPRYGITDCGYSWDATWEMLRRCLPYKDVLEEFFEAHWPDEEIITKLDWEIASVFTRFLEVFYEAVDCVSVNYYPSSSGILLRLVNIAKLFSEYRGSVVFGEKIAVMEKKFLEHYEKIPDLYCLAAIMDPRIKLSGCECLMESFYQCTDSKKISFEQEMTNVSDLLRKMYNHYASMYHQTQPPKKSSSCSGTSGFAWSLIGETKQKTEGLVFDELEFYLKSPHKFEDIEGFDILKWWCNQESFYPVLATMARDLFTTPVSTLAADCAFDINPEKNIRDKSFYMDGHRTMKMYACLKDWYNAEGRTQGKREPYYEDERWYDLEDEMFM</sequence>
<dbReference type="AlphaFoldDB" id="A0ABD3CPJ5"/>
<evidence type="ECO:0000259" key="9">
    <source>
        <dbReference type="Pfam" id="PF14372"/>
    </source>
</evidence>
<keyword evidence="3" id="KW-0863">Zinc-finger</keyword>
<dbReference type="InterPro" id="IPR025525">
    <property type="entry name" value="hAT-like_transposase_RNase-H"/>
</dbReference>
<dbReference type="Proteomes" id="UP001632038">
    <property type="component" value="Unassembled WGS sequence"/>
</dbReference>
<dbReference type="SUPFAM" id="SSF53098">
    <property type="entry name" value="Ribonuclease H-like"/>
    <property type="match status" value="1"/>
</dbReference>
<protein>
    <submittedName>
        <fullName evidence="10">Uncharacterized protein</fullName>
    </submittedName>
</protein>
<evidence type="ECO:0000256" key="7">
    <source>
        <dbReference type="SAM" id="MobiDB-lite"/>
    </source>
</evidence>
<keyword evidence="4" id="KW-0862">Zinc</keyword>
<dbReference type="EMBL" id="JAVIJP010000032">
    <property type="protein sequence ID" value="KAL3631873.1"/>
    <property type="molecule type" value="Genomic_DNA"/>
</dbReference>
<feature type="domain" description="HAT C-terminal dimerisation" evidence="8">
    <location>
        <begin position="469"/>
        <end position="554"/>
    </location>
</feature>
<keyword evidence="11" id="KW-1185">Reference proteome</keyword>
<dbReference type="PANTHER" id="PTHR46481:SF10">
    <property type="entry name" value="ZINC FINGER BED DOMAIN-CONTAINING PROTEIN 39"/>
    <property type="match status" value="1"/>
</dbReference>
<evidence type="ECO:0000259" key="8">
    <source>
        <dbReference type="Pfam" id="PF05699"/>
    </source>
</evidence>
<reference evidence="11" key="1">
    <citation type="journal article" date="2024" name="IScience">
        <title>Strigolactones Initiate the Formation of Haustorium-like Structures in Castilleja.</title>
        <authorList>
            <person name="Buerger M."/>
            <person name="Peterson D."/>
            <person name="Chory J."/>
        </authorList>
    </citation>
    <scope>NUCLEOTIDE SEQUENCE [LARGE SCALE GENOMIC DNA]</scope>
</reference>
<dbReference type="InterPro" id="IPR008906">
    <property type="entry name" value="HATC_C_dom"/>
</dbReference>
<evidence type="ECO:0000256" key="2">
    <source>
        <dbReference type="ARBA" id="ARBA00022723"/>
    </source>
</evidence>
<evidence type="ECO:0000256" key="4">
    <source>
        <dbReference type="ARBA" id="ARBA00022833"/>
    </source>
</evidence>
<gene>
    <name evidence="10" type="ORF">CASFOL_024857</name>
</gene>
<name>A0ABD3CPJ5_9LAMI</name>
<keyword evidence="5" id="KW-0238">DNA-binding</keyword>
<keyword evidence="2" id="KW-0479">Metal-binding</keyword>
<dbReference type="Pfam" id="PF05699">
    <property type="entry name" value="Dimer_Tnp_hAT"/>
    <property type="match status" value="1"/>
</dbReference>
<proteinExistence type="predicted"/>
<dbReference type="GO" id="GO:0008270">
    <property type="term" value="F:zinc ion binding"/>
    <property type="evidence" value="ECO:0007669"/>
    <property type="project" value="UniProtKB-KW"/>
</dbReference>
<keyword evidence="6" id="KW-0539">Nucleus</keyword>
<evidence type="ECO:0000313" key="11">
    <source>
        <dbReference type="Proteomes" id="UP001632038"/>
    </source>
</evidence>
<feature type="compositionally biased region" description="Acidic residues" evidence="7">
    <location>
        <begin position="11"/>
        <end position="27"/>
    </location>
</feature>
<dbReference type="GO" id="GO:0005634">
    <property type="term" value="C:nucleus"/>
    <property type="evidence" value="ECO:0007669"/>
    <property type="project" value="UniProtKB-SubCell"/>
</dbReference>
<feature type="region of interest" description="Disordered" evidence="7">
    <location>
        <begin position="1"/>
        <end position="40"/>
    </location>
</feature>
<feature type="compositionally biased region" description="Low complexity" evidence="7">
    <location>
        <begin position="28"/>
        <end position="40"/>
    </location>
</feature>
<evidence type="ECO:0000256" key="6">
    <source>
        <dbReference type="ARBA" id="ARBA00023242"/>
    </source>
</evidence>
<evidence type="ECO:0000256" key="1">
    <source>
        <dbReference type="ARBA" id="ARBA00004123"/>
    </source>
</evidence>
<dbReference type="InterPro" id="IPR052035">
    <property type="entry name" value="ZnF_BED_domain_contain"/>
</dbReference>
<comment type="caution">
    <text evidence="10">The sequence shown here is derived from an EMBL/GenBank/DDBJ whole genome shotgun (WGS) entry which is preliminary data.</text>
</comment>
<dbReference type="PANTHER" id="PTHR46481">
    <property type="entry name" value="ZINC FINGER BED DOMAIN-CONTAINING PROTEIN 4"/>
    <property type="match status" value="1"/>
</dbReference>
<dbReference type="GO" id="GO:0003677">
    <property type="term" value="F:DNA binding"/>
    <property type="evidence" value="ECO:0007669"/>
    <property type="project" value="UniProtKB-KW"/>
</dbReference>
<dbReference type="Pfam" id="PF14372">
    <property type="entry name" value="hAT-like_RNase-H"/>
    <property type="match status" value="1"/>
</dbReference>
<organism evidence="10 11">
    <name type="scientific">Castilleja foliolosa</name>
    <dbReference type="NCBI Taxonomy" id="1961234"/>
    <lineage>
        <taxon>Eukaryota</taxon>
        <taxon>Viridiplantae</taxon>
        <taxon>Streptophyta</taxon>
        <taxon>Embryophyta</taxon>
        <taxon>Tracheophyta</taxon>
        <taxon>Spermatophyta</taxon>
        <taxon>Magnoliopsida</taxon>
        <taxon>eudicotyledons</taxon>
        <taxon>Gunneridae</taxon>
        <taxon>Pentapetalae</taxon>
        <taxon>asterids</taxon>
        <taxon>lamiids</taxon>
        <taxon>Lamiales</taxon>
        <taxon>Orobanchaceae</taxon>
        <taxon>Pedicularideae</taxon>
        <taxon>Castillejinae</taxon>
        <taxon>Castilleja</taxon>
    </lineage>
</organism>
<evidence type="ECO:0000256" key="5">
    <source>
        <dbReference type="ARBA" id="ARBA00023125"/>
    </source>
</evidence>